<dbReference type="Pfam" id="PF13091">
    <property type="entry name" value="PLDc_2"/>
    <property type="match status" value="1"/>
</dbReference>
<sequence>MSEWFLPTSERPWTAGNLVVPRVHGAGYFARLLELVEATTSGDRIFLTDWRGDADERLTADGPTVADLLKSAAHRGVEVRALLWRSHPGRLNSEENNELGQVINEANGEALLDERVRRAGSHHQKLVVVRFKGRPQDDVAFVGGIDLCHGRRDDADHHGDPQAPPLDERYGPTPPWHDAMAEIRGPAVADVLETFAERWDDPTPLDHRNPYRAVHHRIVRMPRHPEPLPQRWDPPPEAGLHQVQVLRTYPRKRPAYPFAPEGERSIARAYTRAFQRARRLIYIEDQYFWSDVVAATLAEALRREPELQVIGVVPRYPEEDNRVSGPPMMYAQRLAWDALHEAGGDRFALFDIENAEGTPIYVHAKVCVVDDEWMTIGSDNLNRRSWSHDSEVTCAVVDEDGELPRSLRTLLWAEHLGLPDDDLRLADPSTAMELWTEREGAPGGRIHRHVPPVLSRRTRAWARPAYLALYDPDGRPRRLRGTTDF</sequence>
<evidence type="ECO:0000256" key="4">
    <source>
        <dbReference type="ARBA" id="ARBA00023098"/>
    </source>
</evidence>
<dbReference type="EMBL" id="BMEA01000001">
    <property type="protein sequence ID" value="GGB74212.1"/>
    <property type="molecule type" value="Genomic_DNA"/>
</dbReference>
<evidence type="ECO:0000256" key="3">
    <source>
        <dbReference type="ARBA" id="ARBA00022801"/>
    </source>
</evidence>
<dbReference type="CDD" id="cd09105">
    <property type="entry name" value="PLDc_vPLD1_2_like_2"/>
    <property type="match status" value="1"/>
</dbReference>
<dbReference type="SUPFAM" id="SSF56024">
    <property type="entry name" value="Phospholipase D/nuclease"/>
    <property type="match status" value="2"/>
</dbReference>
<dbReference type="InterPro" id="IPR001736">
    <property type="entry name" value="PLipase_D/transphosphatidylase"/>
</dbReference>
<dbReference type="Proteomes" id="UP000628079">
    <property type="component" value="Unassembled WGS sequence"/>
</dbReference>
<dbReference type="PROSITE" id="PS50035">
    <property type="entry name" value="PLD"/>
    <property type="match status" value="2"/>
</dbReference>
<name>A0A8H9FR74_9MICO</name>
<dbReference type="RefSeq" id="WP_052116956.1">
    <property type="nucleotide sequence ID" value="NZ_BMEA01000001.1"/>
</dbReference>
<keyword evidence="2" id="KW-0677">Repeat</keyword>
<dbReference type="GO" id="GO:0004630">
    <property type="term" value="F:phospholipase D activity"/>
    <property type="evidence" value="ECO:0007669"/>
    <property type="project" value="UniProtKB-EC"/>
</dbReference>
<dbReference type="PANTHER" id="PTHR18896:SF76">
    <property type="entry name" value="PHOSPHOLIPASE"/>
    <property type="match status" value="1"/>
</dbReference>
<reference evidence="6" key="1">
    <citation type="journal article" date="2014" name="Int. J. Syst. Evol. Microbiol.">
        <title>Complete genome sequence of Corynebacterium casei LMG S-19264T (=DSM 44701T), isolated from a smear-ripened cheese.</title>
        <authorList>
            <consortium name="US DOE Joint Genome Institute (JGI-PGF)"/>
            <person name="Walter F."/>
            <person name="Albersmeier A."/>
            <person name="Kalinowski J."/>
            <person name="Ruckert C."/>
        </authorList>
    </citation>
    <scope>NUCLEOTIDE SEQUENCE</scope>
    <source>
        <strain evidence="6">CGMCC 1.10749</strain>
    </source>
</reference>
<organism evidence="6 7">
    <name type="scientific">Knoellia flava</name>
    <dbReference type="NCBI Taxonomy" id="913969"/>
    <lineage>
        <taxon>Bacteria</taxon>
        <taxon>Bacillati</taxon>
        <taxon>Actinomycetota</taxon>
        <taxon>Actinomycetes</taxon>
        <taxon>Micrococcales</taxon>
        <taxon>Intrasporangiaceae</taxon>
        <taxon>Knoellia</taxon>
    </lineage>
</organism>
<feature type="domain" description="PLD phosphodiesterase" evidence="5">
    <location>
        <begin position="358"/>
        <end position="385"/>
    </location>
</feature>
<evidence type="ECO:0000256" key="1">
    <source>
        <dbReference type="ARBA" id="ARBA00000798"/>
    </source>
</evidence>
<dbReference type="SMART" id="SM00155">
    <property type="entry name" value="PLDc"/>
    <property type="match status" value="2"/>
</dbReference>
<comment type="caution">
    <text evidence="6">The sequence shown here is derived from an EMBL/GenBank/DDBJ whole genome shotgun (WGS) entry which is preliminary data.</text>
</comment>
<dbReference type="InterPro" id="IPR025202">
    <property type="entry name" value="PLD-like_dom"/>
</dbReference>
<evidence type="ECO:0000259" key="5">
    <source>
        <dbReference type="PROSITE" id="PS50035"/>
    </source>
</evidence>
<dbReference type="PANTHER" id="PTHR18896">
    <property type="entry name" value="PHOSPHOLIPASE D"/>
    <property type="match status" value="1"/>
</dbReference>
<keyword evidence="3" id="KW-0378">Hydrolase</keyword>
<reference evidence="6" key="2">
    <citation type="submission" date="2020-09" db="EMBL/GenBank/DDBJ databases">
        <authorList>
            <person name="Sun Q."/>
            <person name="Zhou Y."/>
        </authorList>
    </citation>
    <scope>NUCLEOTIDE SEQUENCE</scope>
    <source>
        <strain evidence="6">CGMCC 1.10749</strain>
    </source>
</reference>
<gene>
    <name evidence="6" type="ORF">GCM10011314_12110</name>
</gene>
<accession>A0A8H9FR74</accession>
<keyword evidence="4" id="KW-0443">Lipid metabolism</keyword>
<evidence type="ECO:0000313" key="6">
    <source>
        <dbReference type="EMBL" id="GGB74212.1"/>
    </source>
</evidence>
<dbReference type="CDD" id="cd09104">
    <property type="entry name" value="PLDc_vPLD1_2_like_1"/>
    <property type="match status" value="1"/>
</dbReference>
<dbReference type="AlphaFoldDB" id="A0A8H9FR74"/>
<feature type="domain" description="PLD phosphodiesterase" evidence="5">
    <location>
        <begin position="118"/>
        <end position="151"/>
    </location>
</feature>
<evidence type="ECO:0000256" key="2">
    <source>
        <dbReference type="ARBA" id="ARBA00022737"/>
    </source>
</evidence>
<evidence type="ECO:0000313" key="7">
    <source>
        <dbReference type="Proteomes" id="UP000628079"/>
    </source>
</evidence>
<protein>
    <submittedName>
        <fullName evidence="6">Phospholipase D</fullName>
    </submittedName>
</protein>
<proteinExistence type="predicted"/>
<dbReference type="Gene3D" id="3.30.870.10">
    <property type="entry name" value="Endonuclease Chain A"/>
    <property type="match status" value="2"/>
</dbReference>
<dbReference type="InterPro" id="IPR015679">
    <property type="entry name" value="PLipase_D_fam"/>
</dbReference>
<comment type="catalytic activity">
    <reaction evidence="1">
        <text>a 1,2-diacyl-sn-glycero-3-phosphocholine + H2O = a 1,2-diacyl-sn-glycero-3-phosphate + choline + H(+)</text>
        <dbReference type="Rhea" id="RHEA:14445"/>
        <dbReference type="ChEBI" id="CHEBI:15354"/>
        <dbReference type="ChEBI" id="CHEBI:15377"/>
        <dbReference type="ChEBI" id="CHEBI:15378"/>
        <dbReference type="ChEBI" id="CHEBI:57643"/>
        <dbReference type="ChEBI" id="CHEBI:58608"/>
        <dbReference type="EC" id="3.1.4.4"/>
    </reaction>
</comment>
<dbReference type="GO" id="GO:0009395">
    <property type="term" value="P:phospholipid catabolic process"/>
    <property type="evidence" value="ECO:0007669"/>
    <property type="project" value="TreeGrafter"/>
</dbReference>